<protein>
    <submittedName>
        <fullName evidence="1">Uncharacterized protein</fullName>
    </submittedName>
</protein>
<name>A0A218P235_THECE</name>
<accession>A0A218P235</accession>
<dbReference type="GeneID" id="33324097"/>
<dbReference type="RefSeq" id="WP_088862922.1">
    <property type="nucleotide sequence ID" value="NZ_CP014854.1"/>
</dbReference>
<organism evidence="1 2">
    <name type="scientific">Thermococcus celer Vu 13 = JCM 8558</name>
    <dbReference type="NCBI Taxonomy" id="1293037"/>
    <lineage>
        <taxon>Archaea</taxon>
        <taxon>Methanobacteriati</taxon>
        <taxon>Methanobacteriota</taxon>
        <taxon>Thermococci</taxon>
        <taxon>Thermococcales</taxon>
        <taxon>Thermococcaceae</taxon>
        <taxon>Thermococcus</taxon>
    </lineage>
</organism>
<dbReference type="EMBL" id="CP014854">
    <property type="protein sequence ID" value="ASI98970.1"/>
    <property type="molecule type" value="Genomic_DNA"/>
</dbReference>
<evidence type="ECO:0000313" key="2">
    <source>
        <dbReference type="Proteomes" id="UP000197156"/>
    </source>
</evidence>
<gene>
    <name evidence="1" type="ORF">A3L02_05030</name>
</gene>
<dbReference type="Proteomes" id="UP000197156">
    <property type="component" value="Chromosome"/>
</dbReference>
<reference evidence="1 2" key="1">
    <citation type="submission" date="2016-03" db="EMBL/GenBank/DDBJ databases">
        <title>Complete genome sequence of Thermococcus celer.</title>
        <authorList>
            <person name="Oger P.M."/>
        </authorList>
    </citation>
    <scope>NUCLEOTIDE SEQUENCE [LARGE SCALE GENOMIC DNA]</scope>
    <source>
        <strain evidence="1 2">Vu 13</strain>
    </source>
</reference>
<proteinExistence type="predicted"/>
<evidence type="ECO:0000313" key="1">
    <source>
        <dbReference type="EMBL" id="ASI98970.1"/>
    </source>
</evidence>
<dbReference type="KEGG" id="tce:A3L02_05030"/>
<keyword evidence="2" id="KW-1185">Reference proteome</keyword>
<sequence>MKLKTLARLYRVARGDEKVGLAWGLVREAARYSTHEPYWDYLRESFDVRAKEIKDALLFLEGRGEVEIKRSADGRRLYVSTLKDIRRNPVRLDRWLGLT</sequence>
<dbReference type="AlphaFoldDB" id="A0A218P235"/>
<dbReference type="OrthoDB" id="85992at2157"/>